<dbReference type="PANTHER" id="PTHR16166">
    <property type="entry name" value="VACUOLAR PROTEIN SORTING-ASSOCIATED PROTEIN VPS13"/>
    <property type="match status" value="1"/>
</dbReference>
<dbReference type="InterPro" id="IPR009543">
    <property type="entry name" value="VPS13_VAB"/>
</dbReference>
<name>A0A371GK05_MUCPR</name>
<dbReference type="OrthoDB" id="428159at2759"/>
<evidence type="ECO:0000313" key="3">
    <source>
        <dbReference type="EMBL" id="RDX90888.1"/>
    </source>
</evidence>
<keyword evidence="4" id="KW-1185">Reference proteome</keyword>
<dbReference type="InterPro" id="IPR000008">
    <property type="entry name" value="C2_dom"/>
</dbReference>
<reference evidence="3" key="1">
    <citation type="submission" date="2018-05" db="EMBL/GenBank/DDBJ databases">
        <title>Draft genome of Mucuna pruriens seed.</title>
        <authorList>
            <person name="Nnadi N.E."/>
            <person name="Vos R."/>
            <person name="Hasami M.H."/>
            <person name="Devisetty U.K."/>
            <person name="Aguiy J.C."/>
        </authorList>
    </citation>
    <scope>NUCLEOTIDE SEQUENCE [LARGE SCALE GENOMIC DNA]</scope>
    <source>
        <strain evidence="3">JCA_2017</strain>
    </source>
</reference>
<dbReference type="GO" id="GO:0045053">
    <property type="term" value="P:protein retention in Golgi apparatus"/>
    <property type="evidence" value="ECO:0007669"/>
    <property type="project" value="TreeGrafter"/>
</dbReference>
<proteinExistence type="inferred from homology"/>
<dbReference type="PROSITE" id="PS50004">
    <property type="entry name" value="C2"/>
    <property type="match status" value="1"/>
</dbReference>
<dbReference type="InterPro" id="IPR035892">
    <property type="entry name" value="C2_domain_sf"/>
</dbReference>
<sequence length="2922" mass="326526">VHVLLADGELKVKLKLHSLKIKDELQGRQSVAPCYLAVSVLKSETLSSDTIDSHGKEVSHDDDDRFTDALSEFISQTDGGYCLHNMDLDQQGLMEIASDFESLESIMLEKEIERGKGTPREVYYEAEGSDTSNFVSVSFTRRSSSSSHYDGIDTQMSVRMSKLEFFCNRPTIVALISFGLDISSGNKVTNDTDTLAPSPETLSVKERTEEKGLVRGLLGFGKERVVYYLNMNVDNVTIFLNKEDGSQLATLVQESFLLDLKVHPSSLSIDGTLGNFRLCDTSLGTDQCWDWLCDIRNPGVDSLIKFKFNSYSAEDDDYEGYGYSLQGQLSAVRIVFLYRFVQEIMMYFMELASPHPEEAIKLVDKVGGFEWLIQKCEIDGATALKLDLALDTPIIIVPRNSMSKDFIQLDLGKLQIKNEFSWHGSREEDPSAVHIDLLHAQILGINMSVGLDGCLGKPLVREGQGLDIFVRRSLRDVFRKVPTFSLEVKVDLLHAIMSDKEYKVILDCTYMNLAEQPRLPASFRGGKSGSRDTIKLLVDKVNLNSQILLSRTVTIIAVTVNHALLELCNGTGGESPLAHLAMEGLWVSYRMTSLSETDLFVTIPKFSILDVRPDTKQEMRLMLGSSADASKQAVTGNVPFLFNPSSFRRTTSEAGIDDMPISTMFLMDYRWRMSSQSYVIRVQQPRVLVVPDFLLAVAEFFVPALGALTGREEKMDPKNDPITRNSSIVLMESIYKQEEDVVHLSPSKQLVADWVGIDEYTYDGCGKVICLSVETDAKEVRSTRFRPIIVIGHGKRLRFVNVKIENGSLLRKYTYLSNDSSYSVSSEDGVDMMVPGNLPSSDEKSLDDVNQTTGTIYSQSGSNGTQSFSFETQVVSSEFTFYDGTKSFLDDSSYGEKLVRAKLDLSFMYASKEKDTWIRALLKDFTVEAGSGLIILDPVDISGGYTSVKDKTNISLLSTDICIHLSLSALSLMLNLQSQASAALTFGNATPLVQCTNYDRIWVSEKETGDNNNITFWRPRAPANYVILGDCVTSRPIPPSQAVMAVSNTYGRVRKPVDFHLIGSFLNIQGHGGSEDHFIDGNDCSLWMPIAPPGYTALGCVVHVGNQPPPNHVVHCLRSDLVTSAKYTDCLFNIPFNNHFTSGFSIWRLDNAIGSFFAHSSTGCPLKDRCYDLNHLLVWNSNRAPLIGPVSEYPSDHENNNQQISKNVNSSGWDILKSISKATNCYMSTPNFERIWWDKGSDLRRPVSIWRPIARHGYAIVGDCITEGLEPPALGIIFKNDSPDISSKPVQFTKVSHIVGKGIDEVFFWYPIAPPGYVSLGCIVSRTDEAPRVDLFCCPRMDLVSQANIHEVPLSRSPSSKSPQCWSIWKVENQACTFLARSDLKKPSSRLAYIIGDSVKPKTRENINAELKLRYFSLTILDSLCGMMRPLFDTTITNIKLATHGALDGMNAVLIASIVASTFNAHLEAWEPFVEPFDGIFKFETFDTNVQSPSGLGKRIRISATSILNVNVSAANLESFVASIISWRQQLELDQKASKLNAEVGSQQGKGESTTFSALDEDDLQTVVVENKLGCDIFVKKVEHDVDTVDKLQHGDCASVWIPPPRFSNRLNVAEESREARYYVVVQILEAKGLPITDDGNCHNFFCALRLVVDSQASEQQKLFPQSGRTKCVKPVVSRIKDQVEGRVKWNELFIFEVPRKAPAKLEIEVTNLAAKAGKGEVVGALSFNVGHGASILKKVASVRMIHTPTDIQNIRSYPLSRLVQQNVEAMHDGCLLASTSYFERNRIANLQNDMESENFDDRDIGFWVGLGPESEWESIRSLLPLSTAPISLQNEYIGMEVVMKNGKKHVIFRGLVTVVNDSDVVLNILTCHTSHGCDPSLGVNISNTLIEEIFQNQYYQPSSGWGNNWPGVHNDNPGHWSTRDFSHSSKDFFEPPLPPGWKWASGWSIDKSQYVDKEGWAYGPDIKSLRWPPTSSQFSTKSASDVMRRRRWIRTRQSFSEQGTECLQSGASTVHPGASAVLSWRSTSKDSDHCLQVRPKFDNSQPSYSWGCAIAVGPSYIYGKDQLLDPGSRQTSVTSNYSLKLNELEKKDILLCCNPSSGSKQLWFSVGTDASVLNTELNVPVYDWRISINSPLKLENRLPCPAEFSILEKSKEGNCIERHHGWLGHGKVDALPTLLDSSSQDPILVLDPSFSNHVSSFWMIHRQSRRKLRLSIEHDMGGTSAAPKTLRLFVPYWIVNDSSLSLAYRVVEVEPLENADMDSVIHSRSIKSSKTALKNPISSMDRRHSNSRKSQQVLEVIEDNSPFPSMLSPQDYAGRSGVTMFQSPKDTYLSPRLGIAVSMQSSEVYSSGISLLELEKKERIDVKAFNSDGSYYKLSALLNMTSDRTKVIHFQPHTLFINRFGCSLCLQQCDTQSAVWIHPTDPPKPFGWQLSARVELLKLHIDGYKWSTPFSVSYEGVMRISLKKDVGDEPMHIRVAVRSGAKRSHFEVVFRPDSLSSPYRIENRSMFLPIRFRQVDGIGDSWQLLLPNSAASFLWEDLGRRRLFELFVDGTDPMKSLKYDIDEISDHQPIHVNDGPTRGLRVTIVKEEKINVVKISDWMPENEPTGVLRRSSMNDSQKQQLMSITDCEFHINFDLAELGISIIDHTPEEILYLSVQNLVLAYSTGLGSGISRFKVRMCGLQVDNQLPLTPMPVLFRPQRAVLETDYILKCSITMQSNGSLDLCGPESSAAFLINIHEPIIWRLHEMIQQVKLSRLYDSQTTAASVDPIIQIGVLNISEIRFKVSMAMSPSQRPRGVLGFWASLMTALGNTENMPVRINQRFNENVCMRQTSMISMAISNVRKDLLGQPLQLLSGVDILGNASSALGHMSKGVAALSMDKKFIQSRQRQLRLKDICSLDMSYIYTYINFKKLRSCAVV</sequence>
<dbReference type="CDD" id="cd00030">
    <property type="entry name" value="C2"/>
    <property type="match status" value="1"/>
</dbReference>
<dbReference type="EMBL" id="QJKJ01005257">
    <property type="protein sequence ID" value="RDX90888.1"/>
    <property type="molecule type" value="Genomic_DNA"/>
</dbReference>
<evidence type="ECO:0000313" key="4">
    <source>
        <dbReference type="Proteomes" id="UP000257109"/>
    </source>
</evidence>
<organism evidence="3 4">
    <name type="scientific">Mucuna pruriens</name>
    <name type="common">Velvet bean</name>
    <name type="synonym">Dolichos pruriens</name>
    <dbReference type="NCBI Taxonomy" id="157652"/>
    <lineage>
        <taxon>Eukaryota</taxon>
        <taxon>Viridiplantae</taxon>
        <taxon>Streptophyta</taxon>
        <taxon>Embryophyta</taxon>
        <taxon>Tracheophyta</taxon>
        <taxon>Spermatophyta</taxon>
        <taxon>Magnoliopsida</taxon>
        <taxon>eudicotyledons</taxon>
        <taxon>Gunneridae</taxon>
        <taxon>Pentapetalae</taxon>
        <taxon>rosids</taxon>
        <taxon>fabids</taxon>
        <taxon>Fabales</taxon>
        <taxon>Fabaceae</taxon>
        <taxon>Papilionoideae</taxon>
        <taxon>50 kb inversion clade</taxon>
        <taxon>NPAAA clade</taxon>
        <taxon>indigoferoid/millettioid clade</taxon>
        <taxon>Phaseoleae</taxon>
        <taxon>Mucuna</taxon>
    </lineage>
</organism>
<comment type="caution">
    <text evidence="3">The sequence shown here is derived from an EMBL/GenBank/DDBJ whole genome shotgun (WGS) entry which is preliminary data.</text>
</comment>
<comment type="similarity">
    <text evidence="1">Belongs to the VPS13 family.</text>
</comment>
<dbReference type="InterPro" id="IPR026847">
    <property type="entry name" value="VPS13"/>
</dbReference>
<dbReference type="GO" id="GO:0006623">
    <property type="term" value="P:protein targeting to vacuole"/>
    <property type="evidence" value="ECO:0007669"/>
    <property type="project" value="TreeGrafter"/>
</dbReference>
<feature type="non-terminal residue" evidence="3">
    <location>
        <position position="1"/>
    </location>
</feature>
<feature type="domain" description="C2" evidence="2">
    <location>
        <begin position="1601"/>
        <end position="1747"/>
    </location>
</feature>
<protein>
    <submittedName>
        <fullName evidence="3">Vacuolar protein sorting-associated protein 13D</fullName>
    </submittedName>
</protein>
<dbReference type="Proteomes" id="UP000257109">
    <property type="component" value="Unassembled WGS sequence"/>
</dbReference>
<dbReference type="Pfam" id="PF06101">
    <property type="entry name" value="Vps62"/>
    <property type="match status" value="2"/>
</dbReference>
<dbReference type="PANTHER" id="PTHR16166:SF93">
    <property type="entry name" value="INTERMEMBRANE LIPID TRANSFER PROTEIN VPS13"/>
    <property type="match status" value="1"/>
</dbReference>
<dbReference type="Gene3D" id="2.60.40.150">
    <property type="entry name" value="C2 domain"/>
    <property type="match status" value="1"/>
</dbReference>
<gene>
    <name evidence="3" type="primary">vps13D</name>
    <name evidence="3" type="ORF">CR513_27194</name>
</gene>
<dbReference type="InterPro" id="IPR009291">
    <property type="entry name" value="Vps62"/>
</dbReference>
<evidence type="ECO:0000256" key="1">
    <source>
        <dbReference type="ARBA" id="ARBA00006545"/>
    </source>
</evidence>
<dbReference type="SUPFAM" id="SSF49562">
    <property type="entry name" value="C2 domain (Calcium/lipid-binding domain, CaLB)"/>
    <property type="match status" value="1"/>
</dbReference>
<dbReference type="Pfam" id="PF25036">
    <property type="entry name" value="VPS13_VAB"/>
    <property type="match status" value="1"/>
</dbReference>
<accession>A0A371GK05</accession>
<dbReference type="STRING" id="157652.A0A371GK05"/>
<evidence type="ECO:0000259" key="2">
    <source>
        <dbReference type="PROSITE" id="PS50004"/>
    </source>
</evidence>